<proteinExistence type="predicted"/>
<dbReference type="EMBL" id="QQNB01000002">
    <property type="protein sequence ID" value="RDE06163.1"/>
    <property type="molecule type" value="Genomic_DNA"/>
</dbReference>
<sequence length="284" mass="28910">MRGLAWAVLLAFALGLAAMAAAMHYYARWTATKAPTAGAAPAAAQPVVIVPAQGTRPGGPGPVIDLDELSTREGELSRQLAGLEARTASVGQSAAVASGNATRAEAMLIAFAARRQIDRGLPLGYLENQLVQRFGATQGPAVTTVRQAAASPVTLEDLRAGLDAIAPDLVTGASSAGWLASLRRELSSLVVLRRAGTASPMPSERLSRARRLLEAGQVGPALAEVARLPGAAQAQNWTAAARRYVDARAALDTIETSAIAGTAPAPVAAALPAPAQQPAPTPAG</sequence>
<name>A0A369VVP8_9SPHN</name>
<dbReference type="OrthoDB" id="7432270at2"/>
<dbReference type="AlphaFoldDB" id="A0A369VVP8"/>
<comment type="caution">
    <text evidence="2">The sequence shown here is derived from an EMBL/GenBank/DDBJ whole genome shotgun (WGS) entry which is preliminary data.</text>
</comment>
<protein>
    <recommendedName>
        <fullName evidence="4">Inner membrane protein</fullName>
    </recommendedName>
</protein>
<keyword evidence="3" id="KW-1185">Reference proteome</keyword>
<evidence type="ECO:0008006" key="4">
    <source>
        <dbReference type="Google" id="ProtNLM"/>
    </source>
</evidence>
<feature type="chain" id="PRO_5016719848" description="Inner membrane protein" evidence="1">
    <location>
        <begin position="21"/>
        <end position="284"/>
    </location>
</feature>
<accession>A0A369VVP8</accession>
<gene>
    <name evidence="2" type="ORF">DVW87_12735</name>
</gene>
<keyword evidence="1" id="KW-0732">Signal</keyword>
<dbReference type="Proteomes" id="UP000253918">
    <property type="component" value="Unassembled WGS sequence"/>
</dbReference>
<evidence type="ECO:0000313" key="3">
    <source>
        <dbReference type="Proteomes" id="UP000253918"/>
    </source>
</evidence>
<reference evidence="2 3" key="1">
    <citation type="submission" date="2018-07" db="EMBL/GenBank/DDBJ databases">
        <title>a novel species of Sphingomonas isolated from the rhizosphere soil of Araceae plant.</title>
        <authorList>
            <person name="Zhiyong W."/>
            <person name="Qinglan Z."/>
            <person name="Zhiwei F."/>
            <person name="Ding X."/>
            <person name="Gejiao W."/>
            <person name="Shixue Z."/>
        </authorList>
    </citation>
    <scope>NUCLEOTIDE SEQUENCE [LARGE SCALE GENOMIC DNA]</scope>
    <source>
        <strain evidence="2 3">WZY 27</strain>
    </source>
</reference>
<organism evidence="2 3">
    <name type="scientific">Sphingomonas aracearum</name>
    <dbReference type="NCBI Taxonomy" id="2283317"/>
    <lineage>
        <taxon>Bacteria</taxon>
        <taxon>Pseudomonadati</taxon>
        <taxon>Pseudomonadota</taxon>
        <taxon>Alphaproteobacteria</taxon>
        <taxon>Sphingomonadales</taxon>
        <taxon>Sphingomonadaceae</taxon>
        <taxon>Sphingomonas</taxon>
    </lineage>
</organism>
<feature type="signal peptide" evidence="1">
    <location>
        <begin position="1"/>
        <end position="20"/>
    </location>
</feature>
<evidence type="ECO:0000256" key="1">
    <source>
        <dbReference type="SAM" id="SignalP"/>
    </source>
</evidence>
<evidence type="ECO:0000313" key="2">
    <source>
        <dbReference type="EMBL" id="RDE06163.1"/>
    </source>
</evidence>